<dbReference type="PANTHER" id="PTHR11709">
    <property type="entry name" value="MULTI-COPPER OXIDASE"/>
    <property type="match status" value="1"/>
</dbReference>
<dbReference type="GO" id="GO:0048046">
    <property type="term" value="C:apoplast"/>
    <property type="evidence" value="ECO:0007669"/>
    <property type="project" value="UniProtKB-SubCell"/>
</dbReference>
<dbReference type="GO" id="GO:0046274">
    <property type="term" value="P:lignin catabolic process"/>
    <property type="evidence" value="ECO:0007669"/>
    <property type="project" value="UniProtKB-KW"/>
</dbReference>
<comment type="catalytic activity">
    <reaction evidence="1">
        <text>4 hydroquinone + O2 = 4 benzosemiquinone + 2 H2O</text>
        <dbReference type="Rhea" id="RHEA:11276"/>
        <dbReference type="ChEBI" id="CHEBI:15377"/>
        <dbReference type="ChEBI" id="CHEBI:15379"/>
        <dbReference type="ChEBI" id="CHEBI:17594"/>
        <dbReference type="ChEBI" id="CHEBI:17977"/>
        <dbReference type="EC" id="1.10.3.2"/>
    </reaction>
</comment>
<feature type="domain" description="Plastocyanin-like" evidence="16">
    <location>
        <begin position="393"/>
        <end position="455"/>
    </location>
</feature>
<evidence type="ECO:0000256" key="4">
    <source>
        <dbReference type="ARBA" id="ARBA00010609"/>
    </source>
</evidence>
<reference evidence="18 19" key="1">
    <citation type="submission" date="2024-01" db="EMBL/GenBank/DDBJ databases">
        <title>The complete chloroplast genome sequence of Lithospermum erythrorhizon: insights into the phylogenetic relationship among Boraginaceae species and the maternal lineages of purple gromwells.</title>
        <authorList>
            <person name="Okada T."/>
            <person name="Watanabe K."/>
        </authorList>
    </citation>
    <scope>NUCLEOTIDE SEQUENCE [LARGE SCALE GENOMIC DNA]</scope>
</reference>
<evidence type="ECO:0000256" key="6">
    <source>
        <dbReference type="ARBA" id="ARBA00022523"/>
    </source>
</evidence>
<keyword evidence="6" id="KW-0052">Apoplast</keyword>
<evidence type="ECO:0000256" key="12">
    <source>
        <dbReference type="ARBA" id="ARBA00023180"/>
    </source>
</evidence>
<feature type="chain" id="PRO_5043405313" description="laccase" evidence="14">
    <location>
        <begin position="25"/>
        <end position="455"/>
    </location>
</feature>
<comment type="similarity">
    <text evidence="4">Belongs to the multicopper oxidase family.</text>
</comment>
<dbReference type="Gene3D" id="2.60.40.420">
    <property type="entry name" value="Cupredoxins - blue copper proteins"/>
    <property type="match status" value="4"/>
</dbReference>
<keyword evidence="12" id="KW-0325">Glycoprotein</keyword>
<evidence type="ECO:0000256" key="5">
    <source>
        <dbReference type="ARBA" id="ARBA00012297"/>
    </source>
</evidence>
<evidence type="ECO:0000256" key="9">
    <source>
        <dbReference type="ARBA" id="ARBA00022737"/>
    </source>
</evidence>
<evidence type="ECO:0000256" key="14">
    <source>
        <dbReference type="SAM" id="SignalP"/>
    </source>
</evidence>
<keyword evidence="8" id="KW-0479">Metal-binding</keyword>
<evidence type="ECO:0000259" key="17">
    <source>
        <dbReference type="Pfam" id="PF07732"/>
    </source>
</evidence>
<dbReference type="EMBL" id="BAABME010005205">
    <property type="protein sequence ID" value="GAA0164954.1"/>
    <property type="molecule type" value="Genomic_DNA"/>
</dbReference>
<evidence type="ECO:0000256" key="1">
    <source>
        <dbReference type="ARBA" id="ARBA00000349"/>
    </source>
</evidence>
<dbReference type="SUPFAM" id="SSF49503">
    <property type="entry name" value="Cupredoxins"/>
    <property type="match status" value="3"/>
</dbReference>
<dbReference type="InterPro" id="IPR011707">
    <property type="entry name" value="Cu-oxidase-like_N"/>
</dbReference>
<dbReference type="Pfam" id="PF07732">
    <property type="entry name" value="Cu-oxidase_3"/>
    <property type="match status" value="1"/>
</dbReference>
<keyword evidence="9" id="KW-0677">Repeat</keyword>
<keyword evidence="10" id="KW-0560">Oxidoreductase</keyword>
<dbReference type="InterPro" id="IPR001117">
    <property type="entry name" value="Cu-oxidase_2nd"/>
</dbReference>
<keyword evidence="13" id="KW-0439">Lignin degradation</keyword>
<dbReference type="CDD" id="cd13875">
    <property type="entry name" value="CuRO_2_LCC_plant"/>
    <property type="match status" value="1"/>
</dbReference>
<feature type="domain" description="Plastocyanin-like" evidence="15">
    <location>
        <begin position="136"/>
        <end position="287"/>
    </location>
</feature>
<gene>
    <name evidence="18" type="ORF">LIER_20473</name>
</gene>
<evidence type="ECO:0000256" key="11">
    <source>
        <dbReference type="ARBA" id="ARBA00023008"/>
    </source>
</evidence>
<evidence type="ECO:0000259" key="16">
    <source>
        <dbReference type="Pfam" id="PF07731"/>
    </source>
</evidence>
<dbReference type="GO" id="GO:0052716">
    <property type="term" value="F:hydroquinone:oxygen oxidoreductase activity"/>
    <property type="evidence" value="ECO:0007669"/>
    <property type="project" value="UniProtKB-EC"/>
</dbReference>
<evidence type="ECO:0000256" key="2">
    <source>
        <dbReference type="ARBA" id="ARBA00001935"/>
    </source>
</evidence>
<comment type="subcellular location">
    <subcellularLocation>
        <location evidence="3">Secreted</location>
        <location evidence="3">Extracellular space</location>
        <location evidence="3">Apoplast</location>
    </subcellularLocation>
</comment>
<organism evidence="18 19">
    <name type="scientific">Lithospermum erythrorhizon</name>
    <name type="common">Purple gromwell</name>
    <name type="synonym">Lithospermum officinale var. erythrorhizon</name>
    <dbReference type="NCBI Taxonomy" id="34254"/>
    <lineage>
        <taxon>Eukaryota</taxon>
        <taxon>Viridiplantae</taxon>
        <taxon>Streptophyta</taxon>
        <taxon>Embryophyta</taxon>
        <taxon>Tracheophyta</taxon>
        <taxon>Spermatophyta</taxon>
        <taxon>Magnoliopsida</taxon>
        <taxon>eudicotyledons</taxon>
        <taxon>Gunneridae</taxon>
        <taxon>Pentapetalae</taxon>
        <taxon>asterids</taxon>
        <taxon>lamiids</taxon>
        <taxon>Boraginales</taxon>
        <taxon>Boraginaceae</taxon>
        <taxon>Boraginoideae</taxon>
        <taxon>Lithospermeae</taxon>
        <taxon>Lithospermum</taxon>
    </lineage>
</organism>
<dbReference type="InterPro" id="IPR008972">
    <property type="entry name" value="Cupredoxin"/>
</dbReference>
<feature type="signal peptide" evidence="14">
    <location>
        <begin position="1"/>
        <end position="24"/>
    </location>
</feature>
<dbReference type="Pfam" id="PF00394">
    <property type="entry name" value="Cu-oxidase"/>
    <property type="match status" value="1"/>
</dbReference>
<dbReference type="AlphaFoldDB" id="A0AAV3QLN1"/>
<evidence type="ECO:0000313" key="18">
    <source>
        <dbReference type="EMBL" id="GAA0164954.1"/>
    </source>
</evidence>
<keyword evidence="19" id="KW-1185">Reference proteome</keyword>
<evidence type="ECO:0000256" key="8">
    <source>
        <dbReference type="ARBA" id="ARBA00022723"/>
    </source>
</evidence>
<protein>
    <recommendedName>
        <fullName evidence="5">laccase</fullName>
        <ecNumber evidence="5">1.10.3.2</ecNumber>
    </recommendedName>
</protein>
<evidence type="ECO:0000256" key="3">
    <source>
        <dbReference type="ARBA" id="ARBA00004271"/>
    </source>
</evidence>
<dbReference type="InterPro" id="IPR045087">
    <property type="entry name" value="Cu-oxidase_fam"/>
</dbReference>
<proteinExistence type="inferred from homology"/>
<evidence type="ECO:0000256" key="10">
    <source>
        <dbReference type="ARBA" id="ARBA00023002"/>
    </source>
</evidence>
<name>A0AAV3QLN1_LITER</name>
<dbReference type="Pfam" id="PF07731">
    <property type="entry name" value="Cu-oxidase_2"/>
    <property type="match status" value="1"/>
</dbReference>
<keyword evidence="14" id="KW-0732">Signal</keyword>
<dbReference type="InterPro" id="IPR011706">
    <property type="entry name" value="Cu-oxidase_C"/>
</dbReference>
<evidence type="ECO:0000313" key="19">
    <source>
        <dbReference type="Proteomes" id="UP001454036"/>
    </source>
</evidence>
<feature type="domain" description="Plastocyanin-like" evidence="17">
    <location>
        <begin position="85"/>
        <end position="124"/>
    </location>
</feature>
<sequence>MRLYSSILLHLCYFLVLASSLASAAVVEHTLEVKNLTIGRLCQQTTITAVNGSLPGPTLRVKEGDTYCSSSQQISLRNNYSLAWRNNYTYNFDITRQEGTLWWHAHISYLRATVYGALIIRPRKGRSYPFPKPDKEVPILIGEWWSADVVDIINDATAVGAPPNLSDAYTINGQPGDLYNCSSDSTYKLKVQEGKTYMLRMVNAALQSIMFFKVANHTMIEVSIDACYTNPYTTHTITIAPGQTMDVLLKADQPLGSYYMAASVYQGSDFVTFDDTTPTAIIEYDGAATTTTPIMPVLPDFSDNETAHRFLTNLTALTSAPFWEPVPQPVDERLLITIGISIFPCDRPDINQCQGINNTIVAASMNNISFNPSTNLSILEAYYYNVDGIYTTDFPDEPPIQFDYTSPDNQLNGALLTTSRGAKVRKFKYNSTVEIVFQNTALGTIENHPIHLHGY</sequence>
<evidence type="ECO:0000259" key="15">
    <source>
        <dbReference type="Pfam" id="PF00394"/>
    </source>
</evidence>
<comment type="cofactor">
    <cofactor evidence="2">
        <name>Cu cation</name>
        <dbReference type="ChEBI" id="CHEBI:23378"/>
    </cofactor>
</comment>
<evidence type="ECO:0000256" key="13">
    <source>
        <dbReference type="ARBA" id="ARBA00023185"/>
    </source>
</evidence>
<dbReference type="GO" id="GO:0005507">
    <property type="term" value="F:copper ion binding"/>
    <property type="evidence" value="ECO:0007669"/>
    <property type="project" value="InterPro"/>
</dbReference>
<dbReference type="InterPro" id="IPR034285">
    <property type="entry name" value="CuRO_2_LCC"/>
</dbReference>
<dbReference type="EC" id="1.10.3.2" evidence="5"/>
<keyword evidence="11" id="KW-0186">Copper</keyword>
<keyword evidence="7" id="KW-0964">Secreted</keyword>
<accession>A0AAV3QLN1</accession>
<dbReference type="Proteomes" id="UP001454036">
    <property type="component" value="Unassembled WGS sequence"/>
</dbReference>
<dbReference type="PANTHER" id="PTHR11709:SF9">
    <property type="entry name" value="LACCASE-7"/>
    <property type="match status" value="1"/>
</dbReference>
<dbReference type="FunFam" id="2.60.40.420:FF:000049">
    <property type="entry name" value="Laccase"/>
    <property type="match status" value="1"/>
</dbReference>
<evidence type="ECO:0000256" key="7">
    <source>
        <dbReference type="ARBA" id="ARBA00022525"/>
    </source>
</evidence>
<comment type="caution">
    <text evidence="18">The sequence shown here is derived from an EMBL/GenBank/DDBJ whole genome shotgun (WGS) entry which is preliminary data.</text>
</comment>